<feature type="transmembrane region" description="Helical" evidence="8">
    <location>
        <begin position="72"/>
        <end position="94"/>
    </location>
</feature>
<dbReference type="PANTHER" id="PTHR43357">
    <property type="entry name" value="INNER MEMBRANE ABC TRANSPORTER PERMEASE PROTEIN YDCV"/>
    <property type="match status" value="1"/>
</dbReference>
<dbReference type="Gene3D" id="1.10.3720.10">
    <property type="entry name" value="MetI-like"/>
    <property type="match status" value="1"/>
</dbReference>
<dbReference type="InterPro" id="IPR000515">
    <property type="entry name" value="MetI-like"/>
</dbReference>
<feature type="transmembrane region" description="Helical" evidence="8">
    <location>
        <begin position="232"/>
        <end position="258"/>
    </location>
</feature>
<dbReference type="PROSITE" id="PS50928">
    <property type="entry name" value="ABC_TM1"/>
    <property type="match status" value="1"/>
</dbReference>
<feature type="transmembrane region" description="Helical" evidence="8">
    <location>
        <begin position="186"/>
        <end position="212"/>
    </location>
</feature>
<dbReference type="GO" id="GO:0005886">
    <property type="term" value="C:plasma membrane"/>
    <property type="evidence" value="ECO:0007669"/>
    <property type="project" value="UniProtKB-SubCell"/>
</dbReference>
<keyword evidence="7 8" id="KW-0472">Membrane</keyword>
<evidence type="ECO:0000256" key="2">
    <source>
        <dbReference type="ARBA" id="ARBA00022448"/>
    </source>
</evidence>
<dbReference type="CDD" id="cd06261">
    <property type="entry name" value="TM_PBP2"/>
    <property type="match status" value="1"/>
</dbReference>
<evidence type="ECO:0000256" key="6">
    <source>
        <dbReference type="ARBA" id="ARBA00022989"/>
    </source>
</evidence>
<keyword evidence="11" id="KW-1185">Reference proteome</keyword>
<dbReference type="KEGG" id="ftj:FTUN_2471"/>
<dbReference type="Pfam" id="PF00528">
    <property type="entry name" value="BPD_transp_1"/>
    <property type="match status" value="1"/>
</dbReference>
<feature type="domain" description="ABC transmembrane type-1" evidence="9">
    <location>
        <begin position="66"/>
        <end position="254"/>
    </location>
</feature>
<evidence type="ECO:0000256" key="8">
    <source>
        <dbReference type="RuleBase" id="RU363032"/>
    </source>
</evidence>
<evidence type="ECO:0000313" key="11">
    <source>
        <dbReference type="Proteomes" id="UP000503447"/>
    </source>
</evidence>
<evidence type="ECO:0000256" key="7">
    <source>
        <dbReference type="ARBA" id="ARBA00023136"/>
    </source>
</evidence>
<accession>A0A6M5YLZ4</accession>
<keyword evidence="3" id="KW-1003">Cell membrane</keyword>
<dbReference type="RefSeq" id="WP_227254853.1">
    <property type="nucleotide sequence ID" value="NZ_CP053452.2"/>
</dbReference>
<comment type="subcellular location">
    <subcellularLocation>
        <location evidence="1">Cell inner membrane</location>
        <topology evidence="1">Multi-pass membrane protein</topology>
    </subcellularLocation>
    <subcellularLocation>
        <location evidence="8">Cell membrane</location>
        <topology evidence="8">Multi-pass membrane protein</topology>
    </subcellularLocation>
</comment>
<dbReference type="EMBL" id="CP053452">
    <property type="protein sequence ID" value="QJW94945.1"/>
    <property type="molecule type" value="Genomic_DNA"/>
</dbReference>
<keyword evidence="6 8" id="KW-1133">Transmembrane helix</keyword>
<feature type="transmembrane region" description="Helical" evidence="8">
    <location>
        <begin position="101"/>
        <end position="122"/>
    </location>
</feature>
<gene>
    <name evidence="10" type="ORF">FTUN_2471</name>
</gene>
<evidence type="ECO:0000256" key="4">
    <source>
        <dbReference type="ARBA" id="ARBA00022519"/>
    </source>
</evidence>
<reference evidence="11" key="1">
    <citation type="submission" date="2020-05" db="EMBL/GenBank/DDBJ databases">
        <title>Frigoriglobus tundricola gen. nov., sp. nov., a psychrotolerant cellulolytic planctomycete of the family Gemmataceae with two divergent copies of 16S rRNA gene.</title>
        <authorList>
            <person name="Kulichevskaya I.S."/>
            <person name="Ivanova A.A."/>
            <person name="Naumoff D.G."/>
            <person name="Beletsky A.V."/>
            <person name="Rijpstra W.I.C."/>
            <person name="Sinninghe Damste J.S."/>
            <person name="Mardanov A.V."/>
            <person name="Ravin N.V."/>
            <person name="Dedysh S.N."/>
        </authorList>
    </citation>
    <scope>NUCLEOTIDE SEQUENCE [LARGE SCALE GENOMIC DNA]</scope>
    <source>
        <strain evidence="11">PL17</strain>
    </source>
</reference>
<keyword evidence="4" id="KW-0997">Cell inner membrane</keyword>
<keyword evidence="2 8" id="KW-0813">Transport</keyword>
<evidence type="ECO:0000259" key="9">
    <source>
        <dbReference type="PROSITE" id="PS50928"/>
    </source>
</evidence>
<evidence type="ECO:0000256" key="1">
    <source>
        <dbReference type="ARBA" id="ARBA00004429"/>
    </source>
</evidence>
<dbReference type="InterPro" id="IPR035906">
    <property type="entry name" value="MetI-like_sf"/>
</dbReference>
<organism evidence="10 11">
    <name type="scientific">Frigoriglobus tundricola</name>
    <dbReference type="NCBI Taxonomy" id="2774151"/>
    <lineage>
        <taxon>Bacteria</taxon>
        <taxon>Pseudomonadati</taxon>
        <taxon>Planctomycetota</taxon>
        <taxon>Planctomycetia</taxon>
        <taxon>Gemmatales</taxon>
        <taxon>Gemmataceae</taxon>
        <taxon>Frigoriglobus</taxon>
    </lineage>
</organism>
<evidence type="ECO:0000256" key="3">
    <source>
        <dbReference type="ARBA" id="ARBA00022475"/>
    </source>
</evidence>
<dbReference type="PANTHER" id="PTHR43357:SF4">
    <property type="entry name" value="INNER MEMBRANE ABC TRANSPORTER PERMEASE PROTEIN YDCV"/>
    <property type="match status" value="1"/>
</dbReference>
<evidence type="ECO:0000256" key="5">
    <source>
        <dbReference type="ARBA" id="ARBA00022692"/>
    </source>
</evidence>
<sequence>MKRRRSLSRLLGNVLGLGTLLLLLWPLAYAVWISFTPSELLEPPRGELSLRWYRRFFESPQWTAGLWNSLKVAGLAVAGSLVGGTGLAVAVARYHFRGRRLLSGAVLLPLFVPTVVLGMGLLPWVRVLGLWGSLWSLAAGHGLWSLPVVFLVVRSALEELDPSLEAAARGLGASPLLTFRRVTLPLIMPAVLSGAAMGFVLSLNEFMIALFLATPDTETLPKVIWPNLRYTLTPLVAAASCVTMLLTLLGLVLAASLLRVEGFVDRLLSRGK</sequence>
<name>A0A6M5YLZ4_9BACT</name>
<proteinExistence type="inferred from homology"/>
<feature type="transmembrane region" description="Helical" evidence="8">
    <location>
        <begin position="134"/>
        <end position="153"/>
    </location>
</feature>
<protein>
    <submittedName>
        <fullName evidence="10">ABC transporter permease subunit</fullName>
    </submittedName>
</protein>
<dbReference type="SUPFAM" id="SSF161098">
    <property type="entry name" value="MetI-like"/>
    <property type="match status" value="1"/>
</dbReference>
<dbReference type="Proteomes" id="UP000503447">
    <property type="component" value="Chromosome"/>
</dbReference>
<keyword evidence="5 8" id="KW-0812">Transmembrane</keyword>
<comment type="similarity">
    <text evidence="8">Belongs to the binding-protein-dependent transport system permease family.</text>
</comment>
<evidence type="ECO:0000313" key="10">
    <source>
        <dbReference type="EMBL" id="QJW94945.1"/>
    </source>
</evidence>
<dbReference type="AlphaFoldDB" id="A0A6M5YLZ4"/>
<dbReference type="GO" id="GO:0055085">
    <property type="term" value="P:transmembrane transport"/>
    <property type="evidence" value="ECO:0007669"/>
    <property type="project" value="InterPro"/>
</dbReference>